<sequence length="72" mass="8029">MGLLGRLFRRCFRRRPTPPASAVAGVLAETRSWERDQPIHDTDHPGATGVHAERRAADALDPPRRCDCPEPD</sequence>
<evidence type="ECO:0000313" key="2">
    <source>
        <dbReference type="EMBL" id="GIF20670.1"/>
    </source>
</evidence>
<reference evidence="2" key="1">
    <citation type="submission" date="2021-01" db="EMBL/GenBank/DDBJ databases">
        <title>Whole genome shotgun sequence of Actinoplanes tereljensis NBRC 105297.</title>
        <authorList>
            <person name="Komaki H."/>
            <person name="Tamura T."/>
        </authorList>
    </citation>
    <scope>NUCLEOTIDE SEQUENCE</scope>
    <source>
        <strain evidence="2">NBRC 105297</strain>
    </source>
</reference>
<dbReference type="Proteomes" id="UP000623608">
    <property type="component" value="Unassembled WGS sequence"/>
</dbReference>
<comment type="caution">
    <text evidence="2">The sequence shown here is derived from an EMBL/GenBank/DDBJ whole genome shotgun (WGS) entry which is preliminary data.</text>
</comment>
<name>A0A919NM54_9ACTN</name>
<feature type="compositionally biased region" description="Basic and acidic residues" evidence="1">
    <location>
        <begin position="34"/>
        <end position="44"/>
    </location>
</feature>
<evidence type="ECO:0000313" key="3">
    <source>
        <dbReference type="Proteomes" id="UP000623608"/>
    </source>
</evidence>
<dbReference type="AlphaFoldDB" id="A0A919NM54"/>
<protein>
    <submittedName>
        <fullName evidence="2">Uncharacterized protein</fullName>
    </submittedName>
</protein>
<gene>
    <name evidence="2" type="ORF">Ate02nite_34000</name>
</gene>
<dbReference type="EMBL" id="BOMY01000022">
    <property type="protein sequence ID" value="GIF20670.1"/>
    <property type="molecule type" value="Genomic_DNA"/>
</dbReference>
<dbReference type="RefSeq" id="WP_203806484.1">
    <property type="nucleotide sequence ID" value="NZ_BOMY01000022.1"/>
</dbReference>
<evidence type="ECO:0000256" key="1">
    <source>
        <dbReference type="SAM" id="MobiDB-lite"/>
    </source>
</evidence>
<keyword evidence="3" id="KW-1185">Reference proteome</keyword>
<feature type="compositionally biased region" description="Basic and acidic residues" evidence="1">
    <location>
        <begin position="51"/>
        <end position="72"/>
    </location>
</feature>
<feature type="region of interest" description="Disordered" evidence="1">
    <location>
        <begin position="34"/>
        <end position="72"/>
    </location>
</feature>
<accession>A0A919NM54</accession>
<proteinExistence type="predicted"/>
<organism evidence="2 3">
    <name type="scientific">Paractinoplanes tereljensis</name>
    <dbReference type="NCBI Taxonomy" id="571912"/>
    <lineage>
        <taxon>Bacteria</taxon>
        <taxon>Bacillati</taxon>
        <taxon>Actinomycetota</taxon>
        <taxon>Actinomycetes</taxon>
        <taxon>Micromonosporales</taxon>
        <taxon>Micromonosporaceae</taxon>
        <taxon>Paractinoplanes</taxon>
    </lineage>
</organism>